<dbReference type="GO" id="GO:0006310">
    <property type="term" value="P:DNA recombination"/>
    <property type="evidence" value="ECO:0007669"/>
    <property type="project" value="InterPro"/>
</dbReference>
<keyword evidence="9" id="KW-1185">Reference proteome</keyword>
<evidence type="ECO:0000256" key="5">
    <source>
        <dbReference type="ARBA" id="ARBA00023204"/>
    </source>
</evidence>
<dbReference type="eggNOG" id="ENOG502QTYC">
    <property type="taxonomic scope" value="Eukaryota"/>
</dbReference>
<evidence type="ECO:0000256" key="2">
    <source>
        <dbReference type="ARBA" id="ARBA00022598"/>
    </source>
</evidence>
<dbReference type="SMR" id="Q233G4"/>
<accession>Q233G4</accession>
<dbReference type="Pfam" id="PF01068">
    <property type="entry name" value="DNA_ligase_A_M"/>
    <property type="match status" value="1"/>
</dbReference>
<evidence type="ECO:0000256" key="6">
    <source>
        <dbReference type="SAM" id="MobiDB-lite"/>
    </source>
</evidence>
<dbReference type="GO" id="GO:0006260">
    <property type="term" value="P:DNA replication"/>
    <property type="evidence" value="ECO:0007669"/>
    <property type="project" value="UniProtKB-KW"/>
</dbReference>
<dbReference type="GO" id="GO:0006281">
    <property type="term" value="P:DNA repair"/>
    <property type="evidence" value="ECO:0007669"/>
    <property type="project" value="UniProtKB-KW"/>
</dbReference>
<protein>
    <submittedName>
        <fullName evidence="8">ATP-dependent DNA ligase</fullName>
    </submittedName>
</protein>
<dbReference type="InterPro" id="IPR012310">
    <property type="entry name" value="DNA_ligase_ATP-dep_cent"/>
</dbReference>
<dbReference type="InterPro" id="IPR050326">
    <property type="entry name" value="NAD_dep_DNA_ligaseB"/>
</dbReference>
<dbReference type="Gene3D" id="3.30.1490.70">
    <property type="match status" value="1"/>
</dbReference>
<evidence type="ECO:0000256" key="3">
    <source>
        <dbReference type="ARBA" id="ARBA00022705"/>
    </source>
</evidence>
<dbReference type="Gene3D" id="2.20.140.10">
    <property type="entry name" value="WGR domain"/>
    <property type="match status" value="1"/>
</dbReference>
<dbReference type="GO" id="GO:0003910">
    <property type="term" value="F:DNA ligase (ATP) activity"/>
    <property type="evidence" value="ECO:0007669"/>
    <property type="project" value="InterPro"/>
</dbReference>
<reference evidence="8" key="1">
    <citation type="submission" date="2008-09" db="EMBL/GenBank/DDBJ databases">
        <authorList>
            <person name="Eisen J.A."/>
            <person name="Wu M."/>
            <person name="Wu D."/>
            <person name="Nierman W.C."/>
            <person name="Orias E."/>
            <person name="Delcher A.L."/>
            <person name="Salzberg S.L."/>
        </authorList>
    </citation>
    <scope>NUCLEOTIDE SEQUENCE</scope>
    <source>
        <strain evidence="8">SB210</strain>
    </source>
</reference>
<keyword evidence="3" id="KW-0235">DNA replication</keyword>
<organism evidence="8 9">
    <name type="scientific">Tetrahymena thermophila (strain SB210)</name>
    <dbReference type="NCBI Taxonomy" id="312017"/>
    <lineage>
        <taxon>Eukaryota</taxon>
        <taxon>Sar</taxon>
        <taxon>Alveolata</taxon>
        <taxon>Ciliophora</taxon>
        <taxon>Intramacronucleata</taxon>
        <taxon>Oligohymenophorea</taxon>
        <taxon>Hymenostomatida</taxon>
        <taxon>Tetrahymenina</taxon>
        <taxon>Tetrahymenidae</taxon>
        <taxon>Tetrahymena</taxon>
    </lineage>
</organism>
<dbReference type="CDD" id="cd07896">
    <property type="entry name" value="Adenylation_kDNA_ligase_like"/>
    <property type="match status" value="1"/>
</dbReference>
<dbReference type="PANTHER" id="PTHR47810:SF1">
    <property type="entry name" value="DNA LIGASE B"/>
    <property type="match status" value="1"/>
</dbReference>
<comment type="cofactor">
    <cofactor evidence="1">
        <name>a divalent metal cation</name>
        <dbReference type="ChEBI" id="CHEBI:60240"/>
    </cofactor>
</comment>
<dbReference type="OMA" id="LSANQCK"/>
<dbReference type="SUPFAM" id="SSF50249">
    <property type="entry name" value="Nucleic acid-binding proteins"/>
    <property type="match status" value="1"/>
</dbReference>
<dbReference type="PROSITE" id="PS50160">
    <property type="entry name" value="DNA_LIGASE_A3"/>
    <property type="match status" value="1"/>
</dbReference>
<feature type="compositionally biased region" description="Polar residues" evidence="6">
    <location>
        <begin position="243"/>
        <end position="263"/>
    </location>
</feature>
<dbReference type="InterPro" id="IPR029319">
    <property type="entry name" value="DNA_ligase_OB"/>
</dbReference>
<evidence type="ECO:0000256" key="1">
    <source>
        <dbReference type="ARBA" id="ARBA00001968"/>
    </source>
</evidence>
<dbReference type="SUPFAM" id="SSF56091">
    <property type="entry name" value="DNA ligase/mRNA capping enzyme, catalytic domain"/>
    <property type="match status" value="1"/>
</dbReference>
<name>Q233G4_TETTS</name>
<reference evidence="8" key="2">
    <citation type="submission" date="2014-02" db="EMBL/GenBank/DDBJ databases">
        <title>Annotation update of Tetrahymena thermophila SB210.</title>
        <authorList>
            <person name="Bidwell S."/>
            <person name="Michalis H.M."/>
            <person name="Zafar N."/>
            <person name="Joardar V."/>
            <person name="Miao W."/>
            <person name="Russ C."/>
            <person name="Eisen J."/>
            <person name="Wu M."/>
            <person name="Wu D."/>
            <person name="Nierman W."/>
            <person name="Orias E."/>
            <person name="Delcher A."/>
            <person name="Salzberg S."/>
            <person name="Coyne R."/>
        </authorList>
    </citation>
    <scope>NUCLEOTIDE SEQUENCE</scope>
    <source>
        <strain evidence="8">SB210</strain>
    </source>
</reference>
<dbReference type="CDD" id="cd08041">
    <property type="entry name" value="OBF_kDNA_ligase_like"/>
    <property type="match status" value="1"/>
</dbReference>
<dbReference type="Gene3D" id="2.40.50.140">
    <property type="entry name" value="Nucleic acid-binding proteins"/>
    <property type="match status" value="1"/>
</dbReference>
<keyword evidence="5" id="KW-0234">DNA repair</keyword>
<dbReference type="AlphaFoldDB" id="Q233G4"/>
<dbReference type="NCBIfam" id="NF006592">
    <property type="entry name" value="PRK09125.1"/>
    <property type="match status" value="1"/>
</dbReference>
<keyword evidence="4" id="KW-0227">DNA damage</keyword>
<dbReference type="HOGENOM" id="CLU_021047_2_0_1"/>
<gene>
    <name evidence="8" type="ORF">TTHERM_00392850</name>
</gene>
<dbReference type="OrthoDB" id="411785at2759"/>
<dbReference type="PANTHER" id="PTHR47810">
    <property type="entry name" value="DNA LIGASE"/>
    <property type="match status" value="1"/>
</dbReference>
<proteinExistence type="predicted"/>
<dbReference type="RefSeq" id="XP_001011861.1">
    <property type="nucleotide sequence ID" value="XM_001011861.1"/>
</dbReference>
<evidence type="ECO:0000259" key="7">
    <source>
        <dbReference type="PROSITE" id="PS50160"/>
    </source>
</evidence>
<feature type="region of interest" description="Disordered" evidence="6">
    <location>
        <begin position="231"/>
        <end position="276"/>
    </location>
</feature>
<sequence length="555" mass="63068">MIKIDLTKPVFLNFNQSKFWEISLLDGNKSQIRYGKLVQGEEIEEKTQIVQKQHKDTDSCLDYIIRVIENKKLKGYSGDIPMKKNEPQIIIPANNASGFSIQISAPKSVENNANDDKDSKVDSNTQAYLQENKTWSSQFVILTLSGNEVEEIIGKLGIKKTWEKSSTILSANQCKLYFKNQIEEYERKGYVRDDSQYNFQLNEVNKHFSAQNGSSNNNQLDLNQKGKKKNFNKDSGLYDDSHSNISGISDQSDLTARSGGSQLDLSFDKGDDDDGNSSVVVTGEIKKGSLGANGSMDSGVLLAQAMPDEMDPTGWYASEKMDGVRAVWTGKTFYSRNGNEFYPPPFFIQNFPNCTLDGELFTKRDDFQRCVGIVKTKNGNEEKDERWKDIVYLVYDCPKLLKPFKDRIKALQEQIPKLGNKYIKVLPHKIVESREQLESELDRVLKNNGEGLMLRDPNSMYECRRSKTLLKVKTFTDEEATVIGSERGEGRCADMMGALVCRMKNGKEFKIGSGFNDDQRRRPPKKGSVITFKYQNLTKDGKPRFPIFLRIKEDE</sequence>
<dbReference type="PROSITE" id="PS00333">
    <property type="entry name" value="DNA_LIGASE_A2"/>
    <property type="match status" value="1"/>
</dbReference>
<dbReference type="Proteomes" id="UP000009168">
    <property type="component" value="Unassembled WGS sequence"/>
</dbReference>
<dbReference type="InterPro" id="IPR016059">
    <property type="entry name" value="DNA_ligase_ATP-dep_CS"/>
</dbReference>
<dbReference type="STRING" id="312017.Q233G4"/>
<dbReference type="EMBL" id="GG662770">
    <property type="protein sequence ID" value="EAR91616.1"/>
    <property type="molecule type" value="Genomic_DNA"/>
</dbReference>
<evidence type="ECO:0000256" key="4">
    <source>
        <dbReference type="ARBA" id="ARBA00022763"/>
    </source>
</evidence>
<feature type="domain" description="ATP-dependent DNA ligase family profile" evidence="7">
    <location>
        <begin position="389"/>
        <end position="505"/>
    </location>
</feature>
<dbReference type="InterPro" id="IPR012340">
    <property type="entry name" value="NA-bd_OB-fold"/>
</dbReference>
<evidence type="ECO:0000313" key="8">
    <source>
        <dbReference type="EMBL" id="EAR91616.1"/>
    </source>
</evidence>
<evidence type="ECO:0000313" key="9">
    <source>
        <dbReference type="Proteomes" id="UP000009168"/>
    </source>
</evidence>
<dbReference type="InParanoid" id="Q233G4"/>
<dbReference type="KEGG" id="tet:TTHERM_00392850"/>
<dbReference type="GeneID" id="7847151"/>
<dbReference type="Pfam" id="PF14743">
    <property type="entry name" value="DNA_ligase_OB_2"/>
    <property type="match status" value="1"/>
</dbReference>
<keyword evidence="2 8" id="KW-0436">Ligase</keyword>
<dbReference type="GO" id="GO:0005524">
    <property type="term" value="F:ATP binding"/>
    <property type="evidence" value="ECO:0007669"/>
    <property type="project" value="InterPro"/>
</dbReference>
<dbReference type="Gene3D" id="3.30.470.30">
    <property type="entry name" value="DNA ligase/mRNA capping enzyme"/>
    <property type="match status" value="1"/>
</dbReference>